<dbReference type="InterPro" id="IPR000182">
    <property type="entry name" value="GNAT_dom"/>
</dbReference>
<evidence type="ECO:0000313" key="4">
    <source>
        <dbReference type="EMBL" id="QHI71221.1"/>
    </source>
</evidence>
<dbReference type="PANTHER" id="PTHR10545:SF29">
    <property type="entry name" value="GH14572P-RELATED"/>
    <property type="match status" value="1"/>
</dbReference>
<evidence type="ECO:0000256" key="2">
    <source>
        <dbReference type="ARBA" id="ARBA00023315"/>
    </source>
</evidence>
<proteinExistence type="predicted"/>
<dbReference type="AlphaFoldDB" id="A0A6P1MBJ3"/>
<dbReference type="CDD" id="cd04301">
    <property type="entry name" value="NAT_SF"/>
    <property type="match status" value="1"/>
</dbReference>
<evidence type="ECO:0000259" key="3">
    <source>
        <dbReference type="PROSITE" id="PS51186"/>
    </source>
</evidence>
<dbReference type="Proteomes" id="UP000463883">
    <property type="component" value="Chromosome"/>
</dbReference>
<protein>
    <submittedName>
        <fullName evidence="4">GNAT family N-acetyltransferase</fullName>
    </submittedName>
</protein>
<evidence type="ECO:0000256" key="1">
    <source>
        <dbReference type="ARBA" id="ARBA00022679"/>
    </source>
</evidence>
<reference evidence="4 5" key="1">
    <citation type="submission" date="2020-01" db="EMBL/GenBank/DDBJ databases">
        <title>Genomic analysis of Aminipila sp. CBA3637.</title>
        <authorList>
            <person name="Kim Y.B."/>
            <person name="Roh S.W."/>
        </authorList>
    </citation>
    <scope>NUCLEOTIDE SEQUENCE [LARGE SCALE GENOMIC DNA]</scope>
    <source>
        <strain evidence="4 5">CBA3637</strain>
    </source>
</reference>
<dbReference type="Gene3D" id="3.40.630.30">
    <property type="match status" value="1"/>
</dbReference>
<dbReference type="PANTHER" id="PTHR10545">
    <property type="entry name" value="DIAMINE N-ACETYLTRANSFERASE"/>
    <property type="match status" value="1"/>
</dbReference>
<accession>A0A6P1MBJ3</accession>
<keyword evidence="5" id="KW-1185">Reference proteome</keyword>
<dbReference type="RefSeq" id="WP_162360997.1">
    <property type="nucleotide sequence ID" value="NZ_CP047591.1"/>
</dbReference>
<dbReference type="SUPFAM" id="SSF55729">
    <property type="entry name" value="Acyl-CoA N-acyltransferases (Nat)"/>
    <property type="match status" value="1"/>
</dbReference>
<sequence length="160" mass="19073">MNTNQLNIRICKEEDKEKWISLNREFMAYEIQDAEFWNNTASNSDDKFSQTFEEAINNPELITLFLIEKESQIIGFANIMIIFSVWSHGRALILDDLYIKEEHRGNGMGRMVMEYIEQYGREHGFKRLQFQSEHTNPDAHNFYTKLGYTSESMNFYVRYL</sequence>
<dbReference type="InterPro" id="IPR016181">
    <property type="entry name" value="Acyl_CoA_acyltransferase"/>
</dbReference>
<feature type="domain" description="N-acetyltransferase" evidence="3">
    <location>
        <begin position="6"/>
        <end position="160"/>
    </location>
</feature>
<dbReference type="EMBL" id="CP047591">
    <property type="protein sequence ID" value="QHI71221.1"/>
    <property type="molecule type" value="Genomic_DNA"/>
</dbReference>
<evidence type="ECO:0000313" key="5">
    <source>
        <dbReference type="Proteomes" id="UP000463883"/>
    </source>
</evidence>
<dbReference type="Pfam" id="PF00583">
    <property type="entry name" value="Acetyltransf_1"/>
    <property type="match status" value="1"/>
</dbReference>
<dbReference type="InterPro" id="IPR051016">
    <property type="entry name" value="Diverse_Substrate_AcTransf"/>
</dbReference>
<dbReference type="PROSITE" id="PS51186">
    <property type="entry name" value="GNAT"/>
    <property type="match status" value="1"/>
</dbReference>
<organism evidence="4 5">
    <name type="scientific">Aminipila terrae</name>
    <dbReference type="NCBI Taxonomy" id="2697030"/>
    <lineage>
        <taxon>Bacteria</taxon>
        <taxon>Bacillati</taxon>
        <taxon>Bacillota</taxon>
        <taxon>Clostridia</taxon>
        <taxon>Peptostreptococcales</taxon>
        <taxon>Anaerovoracaceae</taxon>
        <taxon>Aminipila</taxon>
    </lineage>
</organism>
<name>A0A6P1MBJ3_9FIRM</name>
<keyword evidence="1 4" id="KW-0808">Transferase</keyword>
<keyword evidence="2" id="KW-0012">Acyltransferase</keyword>
<dbReference type="KEGG" id="amic:Ami3637_01360"/>
<dbReference type="GO" id="GO:0008080">
    <property type="term" value="F:N-acetyltransferase activity"/>
    <property type="evidence" value="ECO:0007669"/>
    <property type="project" value="UniProtKB-ARBA"/>
</dbReference>
<gene>
    <name evidence="4" type="ORF">Ami3637_01360</name>
</gene>